<dbReference type="InParanoid" id="A0A507ARJ0"/>
<dbReference type="GO" id="GO:0008270">
    <property type="term" value="F:zinc ion binding"/>
    <property type="evidence" value="ECO:0007669"/>
    <property type="project" value="InterPro"/>
</dbReference>
<comment type="caution">
    <text evidence="4">The sequence shown here is derived from an EMBL/GenBank/DDBJ whole genome shotgun (WGS) entry which is preliminary data.</text>
</comment>
<dbReference type="PANTHER" id="PTHR46910:SF32">
    <property type="entry name" value="TRANSCRIPTION FACTOR DOMAIN-CONTAINING PROTEIN-RELATED"/>
    <property type="match status" value="1"/>
</dbReference>
<dbReference type="RefSeq" id="XP_030994333.1">
    <property type="nucleotide sequence ID" value="XM_031142809.1"/>
</dbReference>
<feature type="compositionally biased region" description="Polar residues" evidence="2">
    <location>
        <begin position="58"/>
        <end position="73"/>
    </location>
</feature>
<sequence>MEPGTASQGRVTKRSPNAYLSDLQQKIAHLEEQQSRLYASSELSHEDHDGDAQVATPDASQHDSSTVVATQSDTHGDDPPMMKAQVLSPEAADLTNPLTVMPSTYMSASNGRTFYLGTSSNWSFSRKVLSLTHEHVYNEPLPTAALLFDGFAYDIGWDGSRSSPSPPDPVLPSPDHAIYLINAVKFHCGQLFHLFDEDDFMAGLHRFYSNSLDRPDSAGLWYIHFLTVLALGKSFTLQKNQGRKPSGANFIAKALHLLPDITFLCREPVEATEILCCIALYLQSLDFRNSADVFIGQAMRTAMGYGMNTDMPIRILGEHLVQRCRKIWWTVYILDRQMTSLMGNPSSISDDDVYCQLPTFAGSVQRTAALGMQVKLARVIAHINGTVYGSSGRLRKKFLTSTKAVLEGIARLADELRQTFPLHSEESFGGVSRMSAHLHILYHQCIVLATRPMLFCCLNMQYEAPSSMLQSFLAPPSKIRNLLTMCMESSIQILHILDGLQNQGLLEAFMPFDLDSLFMTTIVLLVGRVVDAQLLGSDPPAWLERAYALFDEMITRGNLVAEFRKTEVEKLASMMRLIGGGGGSRPTFPGSSDAAGIQAPQPTVGSMLAQQHQTHQQEQLAANNTVLAPPPPTMPMTTMAATGISASLPSFYQDVTAPFHLDIGGADGGDGGDFTAEQIMAVANSIGGEDVEWISRAIIENSIWETE</sequence>
<evidence type="ECO:0000313" key="5">
    <source>
        <dbReference type="Proteomes" id="UP000319257"/>
    </source>
</evidence>
<dbReference type="SMART" id="SM00906">
    <property type="entry name" value="Fungal_trans"/>
    <property type="match status" value="1"/>
</dbReference>
<evidence type="ECO:0000259" key="3">
    <source>
        <dbReference type="SMART" id="SM00906"/>
    </source>
</evidence>
<keyword evidence="5" id="KW-1185">Reference proteome</keyword>
<gene>
    <name evidence="4" type="ORF">E0L32_000799</name>
</gene>
<accession>A0A507ARJ0</accession>
<dbReference type="InterPro" id="IPR050987">
    <property type="entry name" value="AtrR-like"/>
</dbReference>
<dbReference type="InterPro" id="IPR007219">
    <property type="entry name" value="XnlR_reg_dom"/>
</dbReference>
<dbReference type="GO" id="GO:0003677">
    <property type="term" value="F:DNA binding"/>
    <property type="evidence" value="ECO:0007669"/>
    <property type="project" value="InterPro"/>
</dbReference>
<dbReference type="GO" id="GO:0006351">
    <property type="term" value="P:DNA-templated transcription"/>
    <property type="evidence" value="ECO:0007669"/>
    <property type="project" value="InterPro"/>
</dbReference>
<feature type="region of interest" description="Disordered" evidence="2">
    <location>
        <begin position="34"/>
        <end position="78"/>
    </location>
</feature>
<dbReference type="CDD" id="cd12148">
    <property type="entry name" value="fungal_TF_MHR"/>
    <property type="match status" value="1"/>
</dbReference>
<keyword evidence="1" id="KW-0539">Nucleus</keyword>
<protein>
    <recommendedName>
        <fullName evidence="3">Xylanolytic transcriptional activator regulatory domain-containing protein</fullName>
    </recommendedName>
</protein>
<dbReference type="AlphaFoldDB" id="A0A507ARJ0"/>
<proteinExistence type="predicted"/>
<reference evidence="4 5" key="1">
    <citation type="submission" date="2019-06" db="EMBL/GenBank/DDBJ databases">
        <title>Draft genome sequence of the filamentous fungus Phialemoniopsis curvata isolated from diesel fuel.</title>
        <authorList>
            <person name="Varaljay V.A."/>
            <person name="Lyon W.J."/>
            <person name="Crouch A.L."/>
            <person name="Drake C.E."/>
            <person name="Hollomon J.M."/>
            <person name="Nadeau L.J."/>
            <person name="Nunn H.S."/>
            <person name="Stevenson B.S."/>
            <person name="Bojanowski C.L."/>
            <person name="Crookes-Goodson W.J."/>
        </authorList>
    </citation>
    <scope>NUCLEOTIDE SEQUENCE [LARGE SCALE GENOMIC DNA]</scope>
    <source>
        <strain evidence="4 5">D216</strain>
    </source>
</reference>
<dbReference type="OrthoDB" id="3266505at2759"/>
<evidence type="ECO:0000256" key="2">
    <source>
        <dbReference type="SAM" id="MobiDB-lite"/>
    </source>
</evidence>
<dbReference type="GO" id="GO:0003700">
    <property type="term" value="F:DNA-binding transcription factor activity"/>
    <property type="evidence" value="ECO:0007669"/>
    <property type="project" value="InterPro"/>
</dbReference>
<name>A0A507ARJ0_9PEZI</name>
<dbReference type="EMBL" id="SKBQ01000003">
    <property type="protein sequence ID" value="TPX12622.1"/>
    <property type="molecule type" value="Genomic_DNA"/>
</dbReference>
<dbReference type="PANTHER" id="PTHR46910">
    <property type="entry name" value="TRANSCRIPTION FACTOR PDR1"/>
    <property type="match status" value="1"/>
</dbReference>
<dbReference type="Pfam" id="PF04082">
    <property type="entry name" value="Fungal_trans"/>
    <property type="match status" value="1"/>
</dbReference>
<evidence type="ECO:0000313" key="4">
    <source>
        <dbReference type="EMBL" id="TPX12622.1"/>
    </source>
</evidence>
<dbReference type="GeneID" id="41968246"/>
<dbReference type="STRING" id="1093900.A0A507ARJ0"/>
<dbReference type="Proteomes" id="UP000319257">
    <property type="component" value="Unassembled WGS sequence"/>
</dbReference>
<organism evidence="4 5">
    <name type="scientific">Thyridium curvatum</name>
    <dbReference type="NCBI Taxonomy" id="1093900"/>
    <lineage>
        <taxon>Eukaryota</taxon>
        <taxon>Fungi</taxon>
        <taxon>Dikarya</taxon>
        <taxon>Ascomycota</taxon>
        <taxon>Pezizomycotina</taxon>
        <taxon>Sordariomycetes</taxon>
        <taxon>Sordariomycetidae</taxon>
        <taxon>Thyridiales</taxon>
        <taxon>Thyridiaceae</taxon>
        <taxon>Thyridium</taxon>
    </lineage>
</organism>
<evidence type="ECO:0000256" key="1">
    <source>
        <dbReference type="ARBA" id="ARBA00023242"/>
    </source>
</evidence>
<feature type="domain" description="Xylanolytic transcriptional activator regulatory" evidence="3">
    <location>
        <begin position="291"/>
        <end position="364"/>
    </location>
</feature>